<gene>
    <name evidence="2" type="ORF">PG996_000188</name>
</gene>
<name>A0ABR1WD16_9PEZI</name>
<dbReference type="Proteomes" id="UP001446871">
    <property type="component" value="Unassembled WGS sequence"/>
</dbReference>
<comment type="caution">
    <text evidence="2">The sequence shown here is derived from an EMBL/GenBank/DDBJ whole genome shotgun (WGS) entry which is preliminary data.</text>
</comment>
<reference evidence="2 3" key="1">
    <citation type="submission" date="2023-01" db="EMBL/GenBank/DDBJ databases">
        <title>Analysis of 21 Apiospora genomes using comparative genomics revels a genus with tremendous synthesis potential of carbohydrate active enzymes and secondary metabolites.</title>
        <authorList>
            <person name="Sorensen T."/>
        </authorList>
    </citation>
    <scope>NUCLEOTIDE SEQUENCE [LARGE SCALE GENOMIC DNA]</scope>
    <source>
        <strain evidence="2 3">CBS 83171</strain>
    </source>
</reference>
<feature type="region of interest" description="Disordered" evidence="1">
    <location>
        <begin position="283"/>
        <end position="308"/>
    </location>
</feature>
<sequence length="382" mass="42718">MITVEQLQIRTTKLRKSPTSTCGMVPYFRGISEPIVTSIPVANSWVAGFCDSSANLRRGREGYVWGDLYFNLVYGDTDREFWRLPVLGGTAMLLAHEVSIQAPRSFSAVPDAILDVVRTRGGGQATYESFKSYPVTNGAFGINSADKRPNDDVTIFRGVSPGEDPGEYIMKKSVFRKGLQADAKLWYLELPGDKRLHFTPLELALERQFPLQVILGGPALVSSIDNSDRWSTHRDAEENRMPAVSDLNMMFNVVVVWGRYTQILPPCSAYMLTPDCRVISGGDTARHGETLPLEEKDDDGGDDDDDADEKFDQIRRATCCNGLTMMVTTTPSTREQLQRWNISHSSRGSFHAEQALNGRKVIVSTQDKLLYHNQILLRQDET</sequence>
<accession>A0ABR1WD16</accession>
<evidence type="ECO:0000313" key="2">
    <source>
        <dbReference type="EMBL" id="KAK8081407.1"/>
    </source>
</evidence>
<organism evidence="2 3">
    <name type="scientific">Apiospora saccharicola</name>
    <dbReference type="NCBI Taxonomy" id="335842"/>
    <lineage>
        <taxon>Eukaryota</taxon>
        <taxon>Fungi</taxon>
        <taxon>Dikarya</taxon>
        <taxon>Ascomycota</taxon>
        <taxon>Pezizomycotina</taxon>
        <taxon>Sordariomycetes</taxon>
        <taxon>Xylariomycetidae</taxon>
        <taxon>Amphisphaeriales</taxon>
        <taxon>Apiosporaceae</taxon>
        <taxon>Apiospora</taxon>
    </lineage>
</organism>
<protein>
    <submittedName>
        <fullName evidence="2">Uncharacterized protein</fullName>
    </submittedName>
</protein>
<feature type="compositionally biased region" description="Acidic residues" evidence="1">
    <location>
        <begin position="295"/>
        <end position="308"/>
    </location>
</feature>
<evidence type="ECO:0000313" key="3">
    <source>
        <dbReference type="Proteomes" id="UP001446871"/>
    </source>
</evidence>
<proteinExistence type="predicted"/>
<keyword evidence="3" id="KW-1185">Reference proteome</keyword>
<dbReference type="EMBL" id="JAQQWM010000001">
    <property type="protein sequence ID" value="KAK8081407.1"/>
    <property type="molecule type" value="Genomic_DNA"/>
</dbReference>
<evidence type="ECO:0000256" key="1">
    <source>
        <dbReference type="SAM" id="MobiDB-lite"/>
    </source>
</evidence>